<sequence length="425" mass="45007">MNCPVSCALSIPRSHSRRGESMIMRHVLDAMWPASNRGRHSGRLTTPSNDRRGSVLVFSAAMLVIIFAMVAFSVDMGYVALTKTQLQIAADGAALAACLELPDGLGPQPINTLEETAALATAAAVSVAGQNKNGDQDGTYLHATNDVTYGQAVWNSQTKQWVTTWDVFPYNAVKVTTRRDAAESVGGDKPLNLMFAPVLGINDMSLNTEATAALLPGVGFQIGADSEATIDVLPITLDVPTWEALMAGVGTDNYAYDPATGCVSAGSDGILEVDLYPYGNGSLPPGNRGTVDIGSPNNSTSDLCRQILYGLNAYDLSFFGGELRTDQGDITLNGDTGISAGIKEELEAIKGKPRLIPLFSAVSGPGNNAVYTIPKFVGIRIMYVKLTGGNKKVIIQPAPFVSSQIVRGETTIGPDTYYTPPRLIN</sequence>
<dbReference type="AlphaFoldDB" id="A0A7C2P329"/>
<feature type="domain" description="Putative Flp pilus-assembly TadG-like N-terminal" evidence="3">
    <location>
        <begin position="53"/>
        <end position="97"/>
    </location>
</feature>
<evidence type="ECO:0000313" key="4">
    <source>
        <dbReference type="EMBL" id="HEN15213.1"/>
    </source>
</evidence>
<gene>
    <name evidence="4" type="ORF">ENQ76_07075</name>
</gene>
<name>A0A7C2P329_9PLAN</name>
<evidence type="ECO:0008006" key="5">
    <source>
        <dbReference type="Google" id="ProtNLM"/>
    </source>
</evidence>
<dbReference type="EMBL" id="DSOK01000202">
    <property type="protein sequence ID" value="HEN15213.1"/>
    <property type="molecule type" value="Genomic_DNA"/>
</dbReference>
<feature type="domain" description="DUF2134" evidence="2">
    <location>
        <begin position="114"/>
        <end position="212"/>
    </location>
</feature>
<keyword evidence="1" id="KW-1133">Transmembrane helix</keyword>
<keyword evidence="1" id="KW-0472">Membrane</keyword>
<evidence type="ECO:0000259" key="3">
    <source>
        <dbReference type="Pfam" id="PF13400"/>
    </source>
</evidence>
<dbReference type="InterPro" id="IPR028087">
    <property type="entry name" value="Tad_N"/>
</dbReference>
<accession>A0A7C2P329</accession>
<comment type="caution">
    <text evidence="4">The sequence shown here is derived from an EMBL/GenBank/DDBJ whole genome shotgun (WGS) entry which is preliminary data.</text>
</comment>
<dbReference type="Pfam" id="PF09977">
    <property type="entry name" value="Tad_C"/>
    <property type="match status" value="1"/>
</dbReference>
<evidence type="ECO:0000256" key="1">
    <source>
        <dbReference type="SAM" id="Phobius"/>
    </source>
</evidence>
<dbReference type="Pfam" id="PF13400">
    <property type="entry name" value="Tad"/>
    <property type="match status" value="1"/>
</dbReference>
<reference evidence="4" key="1">
    <citation type="journal article" date="2020" name="mSystems">
        <title>Genome- and Community-Level Interaction Insights into Carbon Utilization and Element Cycling Functions of Hydrothermarchaeota in Hydrothermal Sediment.</title>
        <authorList>
            <person name="Zhou Z."/>
            <person name="Liu Y."/>
            <person name="Xu W."/>
            <person name="Pan J."/>
            <person name="Luo Z.H."/>
            <person name="Li M."/>
        </authorList>
    </citation>
    <scope>NUCLEOTIDE SEQUENCE [LARGE SCALE GENOMIC DNA]</scope>
    <source>
        <strain evidence="4">SpSt-339</strain>
    </source>
</reference>
<proteinExistence type="predicted"/>
<evidence type="ECO:0000259" key="2">
    <source>
        <dbReference type="Pfam" id="PF09977"/>
    </source>
</evidence>
<dbReference type="InterPro" id="IPR018705">
    <property type="entry name" value="DUF2134_membrane"/>
</dbReference>
<organism evidence="4">
    <name type="scientific">Schlesneria paludicola</name>
    <dbReference type="NCBI Taxonomy" id="360056"/>
    <lineage>
        <taxon>Bacteria</taxon>
        <taxon>Pseudomonadati</taxon>
        <taxon>Planctomycetota</taxon>
        <taxon>Planctomycetia</taxon>
        <taxon>Planctomycetales</taxon>
        <taxon>Planctomycetaceae</taxon>
        <taxon>Schlesneria</taxon>
    </lineage>
</organism>
<protein>
    <recommendedName>
        <fullName evidence="5">Flp pilus-assembly TadG-like N-terminal domain-containing protein</fullName>
    </recommendedName>
</protein>
<keyword evidence="1" id="KW-0812">Transmembrane</keyword>
<feature type="transmembrane region" description="Helical" evidence="1">
    <location>
        <begin position="53"/>
        <end position="74"/>
    </location>
</feature>